<name>A0A1B5Z9L6_TRISU</name>
<dbReference type="AlphaFoldDB" id="A0A1B5Z9L6"/>
<dbReference type="PANTHER" id="PTHR33116:SF78">
    <property type="entry name" value="OS12G0587133 PROTEIN"/>
    <property type="match status" value="1"/>
</dbReference>
<evidence type="ECO:0000313" key="1">
    <source>
        <dbReference type="EMBL" id="GAU10825.1"/>
    </source>
</evidence>
<organism evidence="1 2">
    <name type="scientific">Trifolium subterraneum</name>
    <name type="common">Subterranean clover</name>
    <dbReference type="NCBI Taxonomy" id="3900"/>
    <lineage>
        <taxon>Eukaryota</taxon>
        <taxon>Viridiplantae</taxon>
        <taxon>Streptophyta</taxon>
        <taxon>Embryophyta</taxon>
        <taxon>Tracheophyta</taxon>
        <taxon>Spermatophyta</taxon>
        <taxon>Magnoliopsida</taxon>
        <taxon>eudicotyledons</taxon>
        <taxon>Gunneridae</taxon>
        <taxon>Pentapetalae</taxon>
        <taxon>rosids</taxon>
        <taxon>fabids</taxon>
        <taxon>Fabales</taxon>
        <taxon>Fabaceae</taxon>
        <taxon>Papilionoideae</taxon>
        <taxon>50 kb inversion clade</taxon>
        <taxon>NPAAA clade</taxon>
        <taxon>Hologalegina</taxon>
        <taxon>IRL clade</taxon>
        <taxon>Trifolieae</taxon>
        <taxon>Trifolium</taxon>
    </lineage>
</organism>
<protein>
    <recommendedName>
        <fullName evidence="3">Reverse transcriptase zinc-binding domain-containing protein</fullName>
    </recommendedName>
</protein>
<gene>
    <name evidence="1" type="ORF">TSUD_424490</name>
</gene>
<feature type="non-terminal residue" evidence="1">
    <location>
        <position position="160"/>
    </location>
</feature>
<keyword evidence="2" id="KW-1185">Reference proteome</keyword>
<feature type="non-terminal residue" evidence="1">
    <location>
        <position position="1"/>
    </location>
</feature>
<dbReference type="OrthoDB" id="1938625at2759"/>
<dbReference type="EMBL" id="BCLP01050726">
    <property type="protein sequence ID" value="GAU10825.1"/>
    <property type="molecule type" value="Genomic_DNA"/>
</dbReference>
<comment type="caution">
    <text evidence="1">The sequence shown here is derived from an EMBL/GenBank/DDBJ whole genome shotgun (WGS) entry which is preliminary data.</text>
</comment>
<evidence type="ECO:0008006" key="3">
    <source>
        <dbReference type="Google" id="ProtNLM"/>
    </source>
</evidence>
<dbReference type="Proteomes" id="UP000242715">
    <property type="component" value="Unassembled WGS sequence"/>
</dbReference>
<evidence type="ECO:0000313" key="2">
    <source>
        <dbReference type="Proteomes" id="UP000242715"/>
    </source>
</evidence>
<dbReference type="PANTHER" id="PTHR33116">
    <property type="entry name" value="REVERSE TRANSCRIPTASE ZINC-BINDING DOMAIN-CONTAINING PROTEIN-RELATED-RELATED"/>
    <property type="match status" value="1"/>
</dbReference>
<reference evidence="2" key="1">
    <citation type="journal article" date="2017" name="Front. Plant Sci.">
        <title>Climate Clever Clovers: New Paradigm to Reduce the Environmental Footprint of Ruminants by Breeding Low Methanogenic Forages Utilizing Haplotype Variation.</title>
        <authorList>
            <person name="Kaur P."/>
            <person name="Appels R."/>
            <person name="Bayer P.E."/>
            <person name="Keeble-Gagnere G."/>
            <person name="Wang J."/>
            <person name="Hirakawa H."/>
            <person name="Shirasawa K."/>
            <person name="Vercoe P."/>
            <person name="Stefanova K."/>
            <person name="Durmic Z."/>
            <person name="Nichols P."/>
            <person name="Revell C."/>
            <person name="Isobe S.N."/>
            <person name="Edwards D."/>
            <person name="Erskine W."/>
        </authorList>
    </citation>
    <scope>NUCLEOTIDE SEQUENCE [LARGE SCALE GENOMIC DNA]</scope>
    <source>
        <strain evidence="2">cv. Daliak</strain>
    </source>
</reference>
<accession>A0A1B5Z9L6</accession>
<proteinExistence type="predicted"/>
<sequence length="160" mass="17898">ASALCCKVGKLPFLYLGLPIGGDQRRLGFWEPVLARLKKKLSGWKSRFLSFGGRLVLLKSVLTSLPVYALSFFKAPSGKWCWRLLVDREGMWFRVLAARYGVAGGRLQNGGQRGSSWWKEIARIREGGELGGSWFEEHVSKRVGDGADTFFWTDAWVGGI</sequence>